<evidence type="ECO:0000256" key="1">
    <source>
        <dbReference type="SAM" id="MobiDB-lite"/>
    </source>
</evidence>
<feature type="region of interest" description="Disordered" evidence="1">
    <location>
        <begin position="1"/>
        <end position="117"/>
    </location>
</feature>
<dbReference type="Pfam" id="PF04910">
    <property type="entry name" value="Tcf25"/>
    <property type="match status" value="1"/>
</dbReference>
<comment type="caution">
    <text evidence="2">The sequence shown here is derived from an EMBL/GenBank/DDBJ whole genome shotgun (WGS) entry which is preliminary data.</text>
</comment>
<evidence type="ECO:0008006" key="4">
    <source>
        <dbReference type="Google" id="ProtNLM"/>
    </source>
</evidence>
<feature type="compositionally biased region" description="Basic and acidic residues" evidence="1">
    <location>
        <begin position="701"/>
        <end position="712"/>
    </location>
</feature>
<feature type="compositionally biased region" description="Acidic residues" evidence="1">
    <location>
        <begin position="49"/>
        <end position="63"/>
    </location>
</feature>
<proteinExistence type="predicted"/>
<dbReference type="PANTHER" id="PTHR22684:SF0">
    <property type="entry name" value="RIBOSOME QUALITY CONTROL COMPLEX SUBUNIT TCF25"/>
    <property type="match status" value="1"/>
</dbReference>
<dbReference type="GO" id="GO:1990116">
    <property type="term" value="P:ribosome-associated ubiquitin-dependent protein catabolic process"/>
    <property type="evidence" value="ECO:0007669"/>
    <property type="project" value="TreeGrafter"/>
</dbReference>
<evidence type="ECO:0000313" key="3">
    <source>
        <dbReference type="Proteomes" id="UP001175261"/>
    </source>
</evidence>
<dbReference type="EMBL" id="JAPDFR010000002">
    <property type="protein sequence ID" value="KAK0389894.1"/>
    <property type="molecule type" value="Genomic_DNA"/>
</dbReference>
<dbReference type="PANTHER" id="PTHR22684">
    <property type="entry name" value="NULP1-RELATED"/>
    <property type="match status" value="1"/>
</dbReference>
<protein>
    <recommendedName>
        <fullName evidence="4">Transcription factor 25</fullName>
    </recommendedName>
</protein>
<sequence>MSSRQLRKLQKQRELEAAQTTEENSEGELSEPEVRPKAKPSLFAALGGNDDDDDDDDEDEDKDDDHSAKLTPEYAKAEEEEESTLPAPTKKSKKKKKKKAKQPKVEISQPVEEDGQDDIDKALKELNISAQRNSDGAQETSQSYNRRLDTLLGINTQHLKAINEMRQLFGRDIIETATQEEQEEAAAARRARGTQNLDLEGFIRSFGARGKKLPEVSLRRNPFIQGKEHWPLATTGGLTLKVIGQAEGEEGATEYAYVHEKDYDAVQALFFSLVQVGDPMRMVYLMREAPYHVSTLLQVSNVAKQDQNMALASELCERALFSFGRVVTSAFRQDIERGRARLNFRRPENRQFWLAGYHYLRSLVRKGTYRTALEWAKLLFALDRSDPYGMRHYIHLLAIRAWQPDWLVAFVEELEKSGDNRDTVYLRQTLVLAYLQMEDVEGAQGVLEAGIKRVPWLYCALFSELNMDAPPSVWGISSDAASRSFWVKLYLYQMKDLWNTPQATALLRAVAQKLDRVDIASLPADDPPPDLGATRLVFLEGQTSLIAAAPRQYLDMQPNYEFDPLPPPREENIFTSSGTQLPFMSRDEQGTSQPASEVEARLHNMLARQQARAAAVGADGGEGGEGNGFTDEEMAAIMEDDEELARDIEAHASRPGMLDLLRQFLGGGEQQPVEGYAELDANEEDGERRSDDGSGVPGAWPEDREQGGTRGA</sequence>
<dbReference type="AlphaFoldDB" id="A0AA39GMV7"/>
<feature type="compositionally biased region" description="Basic residues" evidence="1">
    <location>
        <begin position="90"/>
        <end position="102"/>
    </location>
</feature>
<name>A0AA39GMV7_SARSR</name>
<gene>
    <name evidence="2" type="ORF">NLU13_3467</name>
</gene>
<dbReference type="GO" id="GO:1990112">
    <property type="term" value="C:RQC complex"/>
    <property type="evidence" value="ECO:0007669"/>
    <property type="project" value="TreeGrafter"/>
</dbReference>
<keyword evidence="3" id="KW-1185">Reference proteome</keyword>
<feature type="compositionally biased region" description="Basic residues" evidence="1">
    <location>
        <begin position="1"/>
        <end position="10"/>
    </location>
</feature>
<accession>A0AA39GMV7</accession>
<feature type="region of interest" description="Disordered" evidence="1">
    <location>
        <begin position="663"/>
        <end position="712"/>
    </location>
</feature>
<dbReference type="Proteomes" id="UP001175261">
    <property type="component" value="Unassembled WGS sequence"/>
</dbReference>
<evidence type="ECO:0000313" key="2">
    <source>
        <dbReference type="EMBL" id="KAK0389894.1"/>
    </source>
</evidence>
<reference evidence="2" key="1">
    <citation type="submission" date="2022-10" db="EMBL/GenBank/DDBJ databases">
        <title>Determination and structural analysis of whole genome sequence of Sarocladium strictum F4-1.</title>
        <authorList>
            <person name="Hu L."/>
            <person name="Jiang Y."/>
        </authorList>
    </citation>
    <scope>NUCLEOTIDE SEQUENCE</scope>
    <source>
        <strain evidence="2">F4-1</strain>
    </source>
</reference>
<organism evidence="2 3">
    <name type="scientific">Sarocladium strictum</name>
    <name type="common">Black bundle disease fungus</name>
    <name type="synonym">Acremonium strictum</name>
    <dbReference type="NCBI Taxonomy" id="5046"/>
    <lineage>
        <taxon>Eukaryota</taxon>
        <taxon>Fungi</taxon>
        <taxon>Dikarya</taxon>
        <taxon>Ascomycota</taxon>
        <taxon>Pezizomycotina</taxon>
        <taxon>Sordariomycetes</taxon>
        <taxon>Hypocreomycetidae</taxon>
        <taxon>Hypocreales</taxon>
        <taxon>Sarocladiaceae</taxon>
        <taxon>Sarocladium</taxon>
    </lineage>
</organism>
<dbReference type="InterPro" id="IPR006994">
    <property type="entry name" value="TCF25/Rqc1"/>
</dbReference>
<dbReference type="GO" id="GO:0072344">
    <property type="term" value="P:rescue of stalled ribosome"/>
    <property type="evidence" value="ECO:0007669"/>
    <property type="project" value="TreeGrafter"/>
</dbReference>